<dbReference type="SUPFAM" id="SSF103473">
    <property type="entry name" value="MFS general substrate transporter"/>
    <property type="match status" value="1"/>
</dbReference>
<evidence type="ECO:0000313" key="9">
    <source>
        <dbReference type="Proteomes" id="UP000184010"/>
    </source>
</evidence>
<dbReference type="Gene3D" id="1.20.1250.20">
    <property type="entry name" value="MFS general substrate transporter like domains"/>
    <property type="match status" value="1"/>
</dbReference>
<dbReference type="Proteomes" id="UP000184010">
    <property type="component" value="Unassembled WGS sequence"/>
</dbReference>
<evidence type="ECO:0000259" key="7">
    <source>
        <dbReference type="PROSITE" id="PS50850"/>
    </source>
</evidence>
<dbReference type="InterPro" id="IPR011701">
    <property type="entry name" value="MFS"/>
</dbReference>
<feature type="transmembrane region" description="Helical" evidence="6">
    <location>
        <begin position="78"/>
        <end position="99"/>
    </location>
</feature>
<feature type="transmembrane region" description="Helical" evidence="6">
    <location>
        <begin position="111"/>
        <end position="130"/>
    </location>
</feature>
<evidence type="ECO:0000256" key="6">
    <source>
        <dbReference type="SAM" id="Phobius"/>
    </source>
</evidence>
<dbReference type="InterPro" id="IPR020846">
    <property type="entry name" value="MFS_dom"/>
</dbReference>
<keyword evidence="4 6" id="KW-1133">Transmembrane helix</keyword>
<proteinExistence type="predicted"/>
<feature type="transmembrane region" description="Helical" evidence="6">
    <location>
        <begin position="202"/>
        <end position="225"/>
    </location>
</feature>
<evidence type="ECO:0000256" key="4">
    <source>
        <dbReference type="ARBA" id="ARBA00022989"/>
    </source>
</evidence>
<dbReference type="STRING" id="1121395.SAMN02745215_00370"/>
<dbReference type="AlphaFoldDB" id="A0A1M7S109"/>
<evidence type="ECO:0000313" key="8">
    <source>
        <dbReference type="EMBL" id="SHN52171.1"/>
    </source>
</evidence>
<protein>
    <submittedName>
        <fullName evidence="8">Major Facilitator Superfamily protein</fullName>
    </submittedName>
</protein>
<comment type="subcellular location">
    <subcellularLocation>
        <location evidence="1">Cell membrane</location>
        <topology evidence="1">Multi-pass membrane protein</topology>
    </subcellularLocation>
</comment>
<reference evidence="9" key="1">
    <citation type="submission" date="2016-12" db="EMBL/GenBank/DDBJ databases">
        <authorList>
            <person name="Varghese N."/>
            <person name="Submissions S."/>
        </authorList>
    </citation>
    <scope>NUCLEOTIDE SEQUENCE [LARGE SCALE GENOMIC DNA]</scope>
    <source>
        <strain evidence="9">DSM 11544</strain>
    </source>
</reference>
<evidence type="ECO:0000256" key="3">
    <source>
        <dbReference type="ARBA" id="ARBA00022692"/>
    </source>
</evidence>
<evidence type="ECO:0000256" key="1">
    <source>
        <dbReference type="ARBA" id="ARBA00004651"/>
    </source>
</evidence>
<feature type="transmembrane region" description="Helical" evidence="6">
    <location>
        <begin position="231"/>
        <end position="253"/>
    </location>
</feature>
<dbReference type="GO" id="GO:0005886">
    <property type="term" value="C:plasma membrane"/>
    <property type="evidence" value="ECO:0007669"/>
    <property type="project" value="UniProtKB-SubCell"/>
</dbReference>
<gene>
    <name evidence="8" type="ORF">SAMN02745215_00370</name>
</gene>
<evidence type="ECO:0000256" key="2">
    <source>
        <dbReference type="ARBA" id="ARBA00022448"/>
    </source>
</evidence>
<dbReference type="PROSITE" id="PS50850">
    <property type="entry name" value="MFS"/>
    <property type="match status" value="1"/>
</dbReference>
<feature type="transmembrane region" description="Helical" evidence="6">
    <location>
        <begin position="167"/>
        <end position="190"/>
    </location>
</feature>
<dbReference type="PANTHER" id="PTHR43385:SF1">
    <property type="entry name" value="RIBOFLAVIN TRANSPORTER RIBJ"/>
    <property type="match status" value="1"/>
</dbReference>
<feature type="transmembrane region" description="Helical" evidence="6">
    <location>
        <begin position="20"/>
        <end position="38"/>
    </location>
</feature>
<dbReference type="InterPro" id="IPR036259">
    <property type="entry name" value="MFS_trans_sf"/>
</dbReference>
<dbReference type="GO" id="GO:0022857">
    <property type="term" value="F:transmembrane transporter activity"/>
    <property type="evidence" value="ECO:0007669"/>
    <property type="project" value="InterPro"/>
</dbReference>
<dbReference type="EMBL" id="FRDN01000003">
    <property type="protein sequence ID" value="SHN52171.1"/>
    <property type="molecule type" value="Genomic_DNA"/>
</dbReference>
<keyword evidence="3 6" id="KW-0812">Transmembrane</keyword>
<keyword evidence="2" id="KW-0813">Transport</keyword>
<dbReference type="PANTHER" id="PTHR43385">
    <property type="entry name" value="RIBOFLAVIN TRANSPORTER RIBJ"/>
    <property type="match status" value="1"/>
</dbReference>
<dbReference type="Pfam" id="PF07690">
    <property type="entry name" value="MFS_1"/>
    <property type="match status" value="1"/>
</dbReference>
<feature type="transmembrane region" description="Helical" evidence="6">
    <location>
        <begin position="142"/>
        <end position="161"/>
    </location>
</feature>
<name>A0A1M7S109_9FIRM</name>
<dbReference type="InterPro" id="IPR052983">
    <property type="entry name" value="MFS_Riboflavin_Transporter"/>
</dbReference>
<sequence length="261" mass="28237">MIFPPIVAYWIEGFGLAKAFTFYGLLIAALVSVTFLLIRNEPGEKGLQPYGYATCPDQKAAGQVKGLTFAETLRTIRYWGLVVTALAVGIMISPINNHLPSFLISIGYEPMFTAVVFSLFGGTLIIGKLLTGAIIDRFGITATNWFLFSVCGLALASAFLVDGSPAKAYLLTILIGLGNPILTIPIPIWVAELFGLRDYAKIFSTLTLMMSLGGAIGYSLVGFMVDVTGTYLTAYGVFIVVNLLLILLLQLIFRKKQVSLT</sequence>
<keyword evidence="9" id="KW-1185">Reference proteome</keyword>
<organism evidence="8 9">
    <name type="scientific">Desulfitobacterium chlororespirans DSM 11544</name>
    <dbReference type="NCBI Taxonomy" id="1121395"/>
    <lineage>
        <taxon>Bacteria</taxon>
        <taxon>Bacillati</taxon>
        <taxon>Bacillota</taxon>
        <taxon>Clostridia</taxon>
        <taxon>Eubacteriales</taxon>
        <taxon>Desulfitobacteriaceae</taxon>
        <taxon>Desulfitobacterium</taxon>
    </lineage>
</organism>
<evidence type="ECO:0000256" key="5">
    <source>
        <dbReference type="ARBA" id="ARBA00023136"/>
    </source>
</evidence>
<feature type="domain" description="Major facilitator superfamily (MFS) profile" evidence="7">
    <location>
        <begin position="73"/>
        <end position="261"/>
    </location>
</feature>
<keyword evidence="5 6" id="KW-0472">Membrane</keyword>
<accession>A0A1M7S109</accession>